<feature type="region of interest" description="Disordered" evidence="2">
    <location>
        <begin position="157"/>
        <end position="176"/>
    </location>
</feature>
<name>A0ABN8IRS8_9NEOP</name>
<protein>
    <submittedName>
        <fullName evidence="3">Uncharacterized protein</fullName>
    </submittedName>
</protein>
<gene>
    <name evidence="3" type="ORF">IPOD504_LOCUS10796</name>
</gene>
<feature type="non-terminal residue" evidence="3">
    <location>
        <position position="204"/>
    </location>
</feature>
<evidence type="ECO:0000313" key="4">
    <source>
        <dbReference type="Proteomes" id="UP000837857"/>
    </source>
</evidence>
<evidence type="ECO:0000256" key="2">
    <source>
        <dbReference type="SAM" id="MobiDB-lite"/>
    </source>
</evidence>
<keyword evidence="1" id="KW-0175">Coiled coil</keyword>
<dbReference type="EMBL" id="OW152838">
    <property type="protein sequence ID" value="CAH2059270.1"/>
    <property type="molecule type" value="Genomic_DNA"/>
</dbReference>
<dbReference type="Gene3D" id="1.10.287.1490">
    <property type="match status" value="1"/>
</dbReference>
<organism evidence="3 4">
    <name type="scientific">Iphiclides podalirius</name>
    <name type="common">scarce swallowtail</name>
    <dbReference type="NCBI Taxonomy" id="110791"/>
    <lineage>
        <taxon>Eukaryota</taxon>
        <taxon>Metazoa</taxon>
        <taxon>Ecdysozoa</taxon>
        <taxon>Arthropoda</taxon>
        <taxon>Hexapoda</taxon>
        <taxon>Insecta</taxon>
        <taxon>Pterygota</taxon>
        <taxon>Neoptera</taxon>
        <taxon>Endopterygota</taxon>
        <taxon>Lepidoptera</taxon>
        <taxon>Glossata</taxon>
        <taxon>Ditrysia</taxon>
        <taxon>Papilionoidea</taxon>
        <taxon>Papilionidae</taxon>
        <taxon>Papilioninae</taxon>
        <taxon>Iphiclides</taxon>
    </lineage>
</organism>
<evidence type="ECO:0000256" key="1">
    <source>
        <dbReference type="SAM" id="Coils"/>
    </source>
</evidence>
<dbReference type="Proteomes" id="UP000837857">
    <property type="component" value="Chromosome 26"/>
</dbReference>
<accession>A0ABN8IRS8</accession>
<keyword evidence="4" id="KW-1185">Reference proteome</keyword>
<feature type="coiled-coil region" evidence="1">
    <location>
        <begin position="38"/>
        <end position="125"/>
    </location>
</feature>
<reference evidence="3" key="1">
    <citation type="submission" date="2022-03" db="EMBL/GenBank/DDBJ databases">
        <authorList>
            <person name="Martin H S."/>
        </authorList>
    </citation>
    <scope>NUCLEOTIDE SEQUENCE</scope>
</reference>
<evidence type="ECO:0000313" key="3">
    <source>
        <dbReference type="EMBL" id="CAH2059270.1"/>
    </source>
</evidence>
<proteinExistence type="predicted"/>
<sequence length="204" mass="23815">MRRRWTKQPAVDPPAGTQLVHRLCPHHNVVQRFAVEQKDSLDDHLDALTRKLAEKEGRLRLSKSKIRQTQNEIDNLHAIDNDVRQKYREIMDSLRTDLMSNETECKRLQEQIEWVSRRRAELHEEVQRGEKLHGEAAVQLAANLAEFRRGRECRVTDKPHMQSSNDSVRQRRTHITGADPVASVIMKCKTCSTPEPPRRCHHQQ</sequence>